<dbReference type="Proteomes" id="UP001234989">
    <property type="component" value="Chromosome 10"/>
</dbReference>
<dbReference type="Gene3D" id="3.60.10.10">
    <property type="entry name" value="Endonuclease/exonuclease/phosphatase"/>
    <property type="match status" value="1"/>
</dbReference>
<dbReference type="SUPFAM" id="SSF56219">
    <property type="entry name" value="DNase I-like"/>
    <property type="match status" value="1"/>
</dbReference>
<proteinExistence type="predicted"/>
<reference evidence="2" key="1">
    <citation type="submission" date="2023-08" db="EMBL/GenBank/DDBJ databases">
        <title>A de novo genome assembly of Solanum verrucosum Schlechtendal, a Mexican diploid species geographically isolated from the other diploid A-genome species in potato relatives.</title>
        <authorList>
            <person name="Hosaka K."/>
        </authorList>
    </citation>
    <scope>NUCLEOTIDE SEQUENCE</scope>
    <source>
        <tissue evidence="2">Young leaves</tissue>
    </source>
</reference>
<evidence type="ECO:0000313" key="3">
    <source>
        <dbReference type="Proteomes" id="UP001234989"/>
    </source>
</evidence>
<sequence length="318" mass="36439">MSKKKRQAIKRRQQAETGLQGNDVGSQQENSKVNTGQNTQDEGDEYDIMQFEDEFDQDTQSLNENEKEEEETSRQLIKAFGSTMFQQEIQEVSNQQGLSPRGRQNSKKANTNTSANSSRPNTRSRSREEKLGGLPYNMNKSFDFLSVIETCGLIDIGYSGQHFTWCNQRAEEARVWKRLDRAMVNDKWLEVMPQTTITHLPSRGAGQPYVETASKMKRLATTFSAWSRKEFGDIFSAVRSFEKQSILIHTMASISPPKTTLNYIKRVTADFFWGCDKEKKKYHWASWETLSYPFEEGGIGVKKLEDMQSSSNQAMVEL</sequence>
<name>A0AAF0ZUQ6_SOLVR</name>
<keyword evidence="3" id="KW-1185">Reference proteome</keyword>
<organism evidence="2 3">
    <name type="scientific">Solanum verrucosum</name>
    <dbReference type="NCBI Taxonomy" id="315347"/>
    <lineage>
        <taxon>Eukaryota</taxon>
        <taxon>Viridiplantae</taxon>
        <taxon>Streptophyta</taxon>
        <taxon>Embryophyta</taxon>
        <taxon>Tracheophyta</taxon>
        <taxon>Spermatophyta</taxon>
        <taxon>Magnoliopsida</taxon>
        <taxon>eudicotyledons</taxon>
        <taxon>Gunneridae</taxon>
        <taxon>Pentapetalae</taxon>
        <taxon>asterids</taxon>
        <taxon>lamiids</taxon>
        <taxon>Solanales</taxon>
        <taxon>Solanaceae</taxon>
        <taxon>Solanoideae</taxon>
        <taxon>Solaneae</taxon>
        <taxon>Solanum</taxon>
    </lineage>
</organism>
<feature type="region of interest" description="Disordered" evidence="1">
    <location>
        <begin position="1"/>
        <end position="73"/>
    </location>
</feature>
<dbReference type="EMBL" id="CP133621">
    <property type="protein sequence ID" value="WMV50075.1"/>
    <property type="molecule type" value="Genomic_DNA"/>
</dbReference>
<evidence type="ECO:0000256" key="1">
    <source>
        <dbReference type="SAM" id="MobiDB-lite"/>
    </source>
</evidence>
<gene>
    <name evidence="2" type="ORF">MTR67_043460</name>
</gene>
<feature type="region of interest" description="Disordered" evidence="1">
    <location>
        <begin position="92"/>
        <end position="132"/>
    </location>
</feature>
<dbReference type="AlphaFoldDB" id="A0AAF0ZUQ6"/>
<feature type="compositionally biased region" description="Acidic residues" evidence="1">
    <location>
        <begin position="41"/>
        <end position="57"/>
    </location>
</feature>
<feature type="compositionally biased region" description="Basic residues" evidence="1">
    <location>
        <begin position="1"/>
        <end position="12"/>
    </location>
</feature>
<dbReference type="PANTHER" id="PTHR33710">
    <property type="entry name" value="BNAC02G09200D PROTEIN"/>
    <property type="match status" value="1"/>
</dbReference>
<feature type="compositionally biased region" description="Polar residues" evidence="1">
    <location>
        <begin position="16"/>
        <end position="40"/>
    </location>
</feature>
<protein>
    <submittedName>
        <fullName evidence="2">Uncharacterized protein</fullName>
    </submittedName>
</protein>
<accession>A0AAF0ZUQ6</accession>
<dbReference type="InterPro" id="IPR036691">
    <property type="entry name" value="Endo/exonu/phosph_ase_sf"/>
</dbReference>
<evidence type="ECO:0000313" key="2">
    <source>
        <dbReference type="EMBL" id="WMV50075.1"/>
    </source>
</evidence>
<dbReference type="PANTHER" id="PTHR33710:SF54">
    <property type="entry name" value="NON-LTR RETROELEMENT REVERSE TRANSCRIPTASE"/>
    <property type="match status" value="1"/>
</dbReference>
<feature type="compositionally biased region" description="Low complexity" evidence="1">
    <location>
        <begin position="107"/>
        <end position="123"/>
    </location>
</feature>